<proteinExistence type="predicted"/>
<keyword evidence="2" id="KW-0805">Transcription regulation</keyword>
<comment type="caution">
    <text evidence="8">The sequence shown here is derived from an EMBL/GenBank/DDBJ whole genome shotgun (WGS) entry which is preliminary data.</text>
</comment>
<keyword evidence="5" id="KW-0539">Nucleus</keyword>
<feature type="region of interest" description="Disordered" evidence="6">
    <location>
        <begin position="263"/>
        <end position="380"/>
    </location>
</feature>
<feature type="domain" description="BHLH" evidence="7">
    <location>
        <begin position="372"/>
        <end position="423"/>
    </location>
</feature>
<evidence type="ECO:0000256" key="5">
    <source>
        <dbReference type="ARBA" id="ARBA00023242"/>
    </source>
</evidence>
<feature type="compositionally biased region" description="Polar residues" evidence="6">
    <location>
        <begin position="74"/>
        <end position="83"/>
    </location>
</feature>
<evidence type="ECO:0000259" key="7">
    <source>
        <dbReference type="PROSITE" id="PS50888"/>
    </source>
</evidence>
<dbReference type="EMBL" id="MU838997">
    <property type="protein sequence ID" value="KAK1772956.1"/>
    <property type="molecule type" value="Genomic_DNA"/>
</dbReference>
<feature type="compositionally biased region" description="Basic and acidic residues" evidence="6">
    <location>
        <begin position="286"/>
        <end position="301"/>
    </location>
</feature>
<organism evidence="8 9">
    <name type="scientific">Phialemonium atrogriseum</name>
    <dbReference type="NCBI Taxonomy" id="1093897"/>
    <lineage>
        <taxon>Eukaryota</taxon>
        <taxon>Fungi</taxon>
        <taxon>Dikarya</taxon>
        <taxon>Ascomycota</taxon>
        <taxon>Pezizomycotina</taxon>
        <taxon>Sordariomycetes</taxon>
        <taxon>Sordariomycetidae</taxon>
        <taxon>Cephalothecales</taxon>
        <taxon>Cephalothecaceae</taxon>
        <taxon>Phialemonium</taxon>
    </lineage>
</organism>
<keyword evidence="9" id="KW-1185">Reference proteome</keyword>
<reference evidence="8" key="1">
    <citation type="submission" date="2023-06" db="EMBL/GenBank/DDBJ databases">
        <title>Genome-scale phylogeny and comparative genomics of the fungal order Sordariales.</title>
        <authorList>
            <consortium name="Lawrence Berkeley National Laboratory"/>
            <person name="Hensen N."/>
            <person name="Bonometti L."/>
            <person name="Westerberg I."/>
            <person name="Brannstrom I.O."/>
            <person name="Guillou S."/>
            <person name="Cros-Aarteil S."/>
            <person name="Calhoun S."/>
            <person name="Haridas S."/>
            <person name="Kuo A."/>
            <person name="Mondo S."/>
            <person name="Pangilinan J."/>
            <person name="Riley R."/>
            <person name="Labutti K."/>
            <person name="Andreopoulos B."/>
            <person name="Lipzen A."/>
            <person name="Chen C."/>
            <person name="Yanf M."/>
            <person name="Daum C."/>
            <person name="Ng V."/>
            <person name="Clum A."/>
            <person name="Steindorff A."/>
            <person name="Ohm R."/>
            <person name="Martin F."/>
            <person name="Silar P."/>
            <person name="Natvig D."/>
            <person name="Lalanne C."/>
            <person name="Gautier V."/>
            <person name="Ament-Velasquez S.L."/>
            <person name="Kruys A."/>
            <person name="Hutchinson M.I."/>
            <person name="Powell A.J."/>
            <person name="Barry K."/>
            <person name="Miller A.N."/>
            <person name="Grigoriev I.V."/>
            <person name="Debuchy R."/>
            <person name="Gladieux P."/>
            <person name="Thoren M.H."/>
            <person name="Johannesson H."/>
        </authorList>
    </citation>
    <scope>NUCLEOTIDE SEQUENCE</scope>
    <source>
        <strain evidence="8">8032-3</strain>
    </source>
</reference>
<dbReference type="RefSeq" id="XP_060289169.1">
    <property type="nucleotide sequence ID" value="XM_060430820.1"/>
</dbReference>
<dbReference type="GO" id="GO:0000981">
    <property type="term" value="F:DNA-binding transcription factor activity, RNA polymerase II-specific"/>
    <property type="evidence" value="ECO:0007669"/>
    <property type="project" value="TreeGrafter"/>
</dbReference>
<dbReference type="Gene3D" id="4.10.280.10">
    <property type="entry name" value="Helix-loop-helix DNA-binding domain"/>
    <property type="match status" value="1"/>
</dbReference>
<evidence type="ECO:0000256" key="3">
    <source>
        <dbReference type="ARBA" id="ARBA00023125"/>
    </source>
</evidence>
<sequence>MGSTQPPDDLPFGYYFFSDPPEPPPGQPILSDNEQKVLSTFFEDITSDNYNNDAMGEGLNFTEDWILPPQLMGTATSFGQQPSAPLESPVHGLPPGGFHDLIPPPSSSMMAPPPPPPPPPTTHPSLGQQASADVLAAATLLQNGSLSRARSVSRTHAFPSRNTGPPMGPPVGHLRHQPMADFREDGRRMSQRHLPPEHDAFAGIMFGSPAGTIPPRVNQQVDVQWGSDANFGRHFVPQSEKETSEALEEERLVYMGCLEVNTSAANSRPSSPTRNGDLSPPKLRTRIGDQIKHEDDMDAPARKRRKSKAKEESQYVDEDASGTGSKATRKRRPKADYPASTSPASRDGSGRRRKSVANAASKAARENLTEEQKRENHIRSEQKRRTLIKEGFDDLCDIVPGLKGGGFSKSTMLTMSAEWLEDLLKGNEQLKAQLAELQGC</sequence>
<feature type="compositionally biased region" description="Polar residues" evidence="6">
    <location>
        <begin position="263"/>
        <end position="276"/>
    </location>
</feature>
<dbReference type="PANTHER" id="PTHR15741">
    <property type="entry name" value="BASIC HELIX-LOOP-HELIX ZIP TRANSCRIPTION FACTOR"/>
    <property type="match status" value="1"/>
</dbReference>
<name>A0AAJ0CEQ2_9PEZI</name>
<evidence type="ECO:0000256" key="2">
    <source>
        <dbReference type="ARBA" id="ARBA00023015"/>
    </source>
</evidence>
<dbReference type="GO" id="GO:0005634">
    <property type="term" value="C:nucleus"/>
    <property type="evidence" value="ECO:0007669"/>
    <property type="project" value="UniProtKB-SubCell"/>
</dbReference>
<dbReference type="GO" id="GO:0000978">
    <property type="term" value="F:RNA polymerase II cis-regulatory region sequence-specific DNA binding"/>
    <property type="evidence" value="ECO:0007669"/>
    <property type="project" value="TreeGrafter"/>
</dbReference>
<feature type="region of interest" description="Disordered" evidence="6">
    <location>
        <begin position="1"/>
        <end position="31"/>
    </location>
</feature>
<comment type="subcellular location">
    <subcellularLocation>
        <location evidence="1">Nucleus</location>
    </subcellularLocation>
</comment>
<dbReference type="AlphaFoldDB" id="A0AAJ0CEQ2"/>
<evidence type="ECO:0000256" key="6">
    <source>
        <dbReference type="SAM" id="MobiDB-lite"/>
    </source>
</evidence>
<keyword evidence="4" id="KW-0804">Transcription</keyword>
<protein>
    <submittedName>
        <fullName evidence="8">Bhlh family transcription factor protein</fullName>
    </submittedName>
</protein>
<dbReference type="PROSITE" id="PS50888">
    <property type="entry name" value="BHLH"/>
    <property type="match status" value="1"/>
</dbReference>
<feature type="compositionally biased region" description="Basic and acidic residues" evidence="6">
    <location>
        <begin position="363"/>
        <end position="380"/>
    </location>
</feature>
<dbReference type="Pfam" id="PF23181">
    <property type="entry name" value="bHLH_INO4"/>
    <property type="match status" value="1"/>
</dbReference>
<evidence type="ECO:0000313" key="8">
    <source>
        <dbReference type="EMBL" id="KAK1772956.1"/>
    </source>
</evidence>
<dbReference type="GO" id="GO:0046983">
    <property type="term" value="F:protein dimerization activity"/>
    <property type="evidence" value="ECO:0007669"/>
    <property type="project" value="InterPro"/>
</dbReference>
<dbReference type="InterPro" id="IPR052207">
    <property type="entry name" value="Max-like/E-box_TFs"/>
</dbReference>
<feature type="region of interest" description="Disordered" evidence="6">
    <location>
        <begin position="74"/>
        <end position="128"/>
    </location>
</feature>
<dbReference type="PANTHER" id="PTHR15741:SF27">
    <property type="entry name" value="TRANSCRIPTION FACTOR AP-4"/>
    <property type="match status" value="1"/>
</dbReference>
<dbReference type="InterPro" id="IPR057072">
    <property type="entry name" value="bHLH_INO4"/>
</dbReference>
<gene>
    <name evidence="8" type="ORF">QBC33DRAFT_575364</name>
</gene>
<dbReference type="InterPro" id="IPR011598">
    <property type="entry name" value="bHLH_dom"/>
</dbReference>
<evidence type="ECO:0000256" key="1">
    <source>
        <dbReference type="ARBA" id="ARBA00004123"/>
    </source>
</evidence>
<dbReference type="InterPro" id="IPR036638">
    <property type="entry name" value="HLH_DNA-bd_sf"/>
</dbReference>
<feature type="compositionally biased region" description="Pro residues" evidence="6">
    <location>
        <begin position="102"/>
        <end position="122"/>
    </location>
</feature>
<evidence type="ECO:0000313" key="9">
    <source>
        <dbReference type="Proteomes" id="UP001244011"/>
    </source>
</evidence>
<accession>A0AAJ0CEQ2</accession>
<dbReference type="CDD" id="cd11404">
    <property type="entry name" value="bHLHzip_Mlx_like"/>
    <property type="match status" value="1"/>
</dbReference>
<keyword evidence="3" id="KW-0238">DNA-binding</keyword>
<dbReference type="SUPFAM" id="SSF47459">
    <property type="entry name" value="HLH, helix-loop-helix DNA-binding domain"/>
    <property type="match status" value="1"/>
</dbReference>
<dbReference type="GeneID" id="85314007"/>
<feature type="compositionally biased region" description="Polar residues" evidence="6">
    <location>
        <begin position="145"/>
        <end position="154"/>
    </location>
</feature>
<evidence type="ECO:0000256" key="4">
    <source>
        <dbReference type="ARBA" id="ARBA00023163"/>
    </source>
</evidence>
<feature type="region of interest" description="Disordered" evidence="6">
    <location>
        <begin position="145"/>
        <end position="177"/>
    </location>
</feature>
<dbReference type="Proteomes" id="UP001244011">
    <property type="component" value="Unassembled WGS sequence"/>
</dbReference>